<dbReference type="EMBL" id="KZ107846">
    <property type="protein sequence ID" value="OSS48514.1"/>
    <property type="molecule type" value="Genomic_DNA"/>
</dbReference>
<dbReference type="CDD" id="cd07061">
    <property type="entry name" value="HP_HAP_like"/>
    <property type="match status" value="1"/>
</dbReference>
<feature type="disulfide bond" evidence="4">
    <location>
        <begin position="51"/>
        <end position="385"/>
    </location>
</feature>
<dbReference type="InterPro" id="IPR029033">
    <property type="entry name" value="His_PPase_superfam"/>
</dbReference>
<accession>A0A1Y2LX95</accession>
<organism evidence="6 7">
    <name type="scientific">Epicoccum nigrum</name>
    <name type="common">Soil fungus</name>
    <name type="synonym">Epicoccum purpurascens</name>
    <dbReference type="NCBI Taxonomy" id="105696"/>
    <lineage>
        <taxon>Eukaryota</taxon>
        <taxon>Fungi</taxon>
        <taxon>Dikarya</taxon>
        <taxon>Ascomycota</taxon>
        <taxon>Pezizomycotina</taxon>
        <taxon>Dothideomycetes</taxon>
        <taxon>Pleosporomycetidae</taxon>
        <taxon>Pleosporales</taxon>
        <taxon>Pleosporineae</taxon>
        <taxon>Didymellaceae</taxon>
        <taxon>Epicoccum</taxon>
    </lineage>
</organism>
<feature type="disulfide bond" evidence="4">
    <location>
        <begin position="249"/>
        <end position="263"/>
    </location>
</feature>
<dbReference type="PANTHER" id="PTHR20963:SF23">
    <property type="entry name" value="3-PHYTASE"/>
    <property type="match status" value="1"/>
</dbReference>
<protein>
    <recommendedName>
        <fullName evidence="8">3-phytase</fullName>
    </recommendedName>
</protein>
<evidence type="ECO:0000256" key="1">
    <source>
        <dbReference type="ARBA" id="ARBA00022801"/>
    </source>
</evidence>
<evidence type="ECO:0000256" key="2">
    <source>
        <dbReference type="ARBA" id="ARBA00023180"/>
    </source>
</evidence>
<dbReference type="OMA" id="ANSPWFA"/>
<dbReference type="InterPro" id="IPR016274">
    <property type="entry name" value="Histidine_acid_Pase_euk"/>
</dbReference>
<feature type="signal peptide" evidence="5">
    <location>
        <begin position="1"/>
        <end position="19"/>
    </location>
</feature>
<dbReference type="PIRSF" id="PIRSF000894">
    <property type="entry name" value="Acid_phosphatase"/>
    <property type="match status" value="1"/>
</dbReference>
<feature type="active site" description="Proton donor" evidence="3">
    <location>
        <position position="336"/>
    </location>
</feature>
<name>A0A1Y2LX95_EPING</name>
<dbReference type="SUPFAM" id="SSF53254">
    <property type="entry name" value="Phosphoglycerate mutase-like"/>
    <property type="match status" value="1"/>
</dbReference>
<reference evidence="6 7" key="1">
    <citation type="journal article" date="2017" name="Genome Announc.">
        <title>Genome sequence of the saprophytic ascomycete Epicoccum nigrum ICMP 19927 strain isolated from New Zealand.</title>
        <authorList>
            <person name="Fokin M."/>
            <person name="Fleetwood D."/>
            <person name="Weir B.S."/>
            <person name="Villas-Boas S.G."/>
        </authorList>
    </citation>
    <scope>NUCLEOTIDE SEQUENCE [LARGE SCALE GENOMIC DNA]</scope>
    <source>
        <strain evidence="6 7">ICMP 19927</strain>
    </source>
</reference>
<feature type="chain" id="PRO_5011965870" description="3-phytase" evidence="5">
    <location>
        <begin position="20"/>
        <end position="478"/>
    </location>
</feature>
<dbReference type="GO" id="GO:0003993">
    <property type="term" value="F:acid phosphatase activity"/>
    <property type="evidence" value="ECO:0007669"/>
    <property type="project" value="TreeGrafter"/>
</dbReference>
<proteinExistence type="predicted"/>
<keyword evidence="7" id="KW-1185">Reference proteome</keyword>
<dbReference type="InParanoid" id="A0A1Y2LX95"/>
<gene>
    <name evidence="6" type="ORF">B5807_07697</name>
</gene>
<evidence type="ECO:0000313" key="6">
    <source>
        <dbReference type="EMBL" id="OSS48514.1"/>
    </source>
</evidence>
<feature type="active site" description="Nucleophile" evidence="3">
    <location>
        <position position="62"/>
    </location>
</feature>
<keyword evidence="4" id="KW-1015">Disulfide bond</keyword>
<dbReference type="Pfam" id="PF00328">
    <property type="entry name" value="His_Phos_2"/>
    <property type="match status" value="1"/>
</dbReference>
<evidence type="ECO:0000313" key="7">
    <source>
        <dbReference type="Proteomes" id="UP000193240"/>
    </source>
</evidence>
<keyword evidence="1" id="KW-0378">Hydrolase</keyword>
<dbReference type="InterPro" id="IPR000560">
    <property type="entry name" value="His_Pase_clade-2"/>
</dbReference>
<dbReference type="STRING" id="105696.A0A1Y2LX95"/>
<keyword evidence="5" id="KW-0732">Signal</keyword>
<keyword evidence="2" id="KW-0325">Glycoprotein</keyword>
<evidence type="ECO:0000256" key="5">
    <source>
        <dbReference type="SAM" id="SignalP"/>
    </source>
</evidence>
<evidence type="ECO:0000256" key="3">
    <source>
        <dbReference type="PIRSR" id="PIRSR000894-1"/>
    </source>
</evidence>
<feature type="disulfide bond" evidence="4">
    <location>
        <begin position="418"/>
        <end position="426"/>
    </location>
</feature>
<evidence type="ECO:0000256" key="4">
    <source>
        <dbReference type="PIRSR" id="PIRSR000894-2"/>
    </source>
</evidence>
<dbReference type="Gene3D" id="3.40.50.1240">
    <property type="entry name" value="Phosphoglycerate mutase-like"/>
    <property type="match status" value="1"/>
</dbReference>
<dbReference type="GO" id="GO:0009277">
    <property type="term" value="C:fungal-type cell wall"/>
    <property type="evidence" value="ECO:0007669"/>
    <property type="project" value="TreeGrafter"/>
</dbReference>
<evidence type="ECO:0008006" key="8">
    <source>
        <dbReference type="Google" id="ProtNLM"/>
    </source>
</evidence>
<sequence>MRRFTTVLAAVSAITTVAADDFNILQHLGGNGQWFPGPEVTGISSEVPPGCKVDLAAFFSRHGSRYPDRGAYNEWADLHTRIQAASNLTITDKTLEYLKTWKPVLSNPDQQIAQISTTGYKELTEMGATWRLRYADLYDYNTPFIMWANYYTPGPRVRDSARMFAHGFLGPNATDLGTIYALNASDPLAWGNSLGTSDLCKAYSDEGGSPHIDVWNNIYLPPIQARLNAAIQGDFNLTLSDVSIIPYLCGFETQITGRRSPFCSVFTEQEALGYEYAQDLRYWYGTGLGSDIEKINMLPVIAGLVQRFVDGPDVTYKTSNNGSFTPNNVIANFANDGQINQILANIGVFDDEPPLPANRTLPERRFRASRFVTMRGTVALERLSCPAAAHTGYATGNATSETYVRVRLNDVVYPVANCASGPGKSCPLGQYQSIINRKMDAVGDFKTACNSTNDAFAAKPTATFFKDNTLPFGRVVKP</sequence>
<dbReference type="AlphaFoldDB" id="A0A1Y2LX95"/>
<dbReference type="Proteomes" id="UP000193240">
    <property type="component" value="Unassembled WGS sequence"/>
</dbReference>
<dbReference type="PANTHER" id="PTHR20963">
    <property type="entry name" value="MULTIPLE INOSITOL POLYPHOSPHATE PHOSPHATASE-RELATED"/>
    <property type="match status" value="1"/>
</dbReference>